<dbReference type="SUPFAM" id="SSF54791">
    <property type="entry name" value="Eukaryotic type KH-domain (KH-domain type I)"/>
    <property type="match status" value="1"/>
</dbReference>
<accession>A0ABR4BW01</accession>
<comment type="caution">
    <text evidence="4">The sequence shown here is derived from an EMBL/GenBank/DDBJ whole genome shotgun (WGS) entry which is preliminary data.</text>
</comment>
<dbReference type="EMBL" id="JAZHXI010000018">
    <property type="protein sequence ID" value="KAL2061800.1"/>
    <property type="molecule type" value="Genomic_DNA"/>
</dbReference>
<dbReference type="Pfam" id="PF00013">
    <property type="entry name" value="KH_1"/>
    <property type="match status" value="1"/>
</dbReference>
<reference evidence="4 5" key="1">
    <citation type="journal article" date="2024" name="Commun. Biol.">
        <title>Comparative genomic analysis of thermophilic fungi reveals convergent evolutionary adaptations and gene losses.</title>
        <authorList>
            <person name="Steindorff A.S."/>
            <person name="Aguilar-Pontes M.V."/>
            <person name="Robinson A.J."/>
            <person name="Andreopoulos B."/>
            <person name="LaButti K."/>
            <person name="Kuo A."/>
            <person name="Mondo S."/>
            <person name="Riley R."/>
            <person name="Otillar R."/>
            <person name="Haridas S."/>
            <person name="Lipzen A."/>
            <person name="Grimwood J."/>
            <person name="Schmutz J."/>
            <person name="Clum A."/>
            <person name="Reid I.D."/>
            <person name="Moisan M.C."/>
            <person name="Butler G."/>
            <person name="Nguyen T.T.M."/>
            <person name="Dewar K."/>
            <person name="Conant G."/>
            <person name="Drula E."/>
            <person name="Henrissat B."/>
            <person name="Hansel C."/>
            <person name="Singer S."/>
            <person name="Hutchinson M.I."/>
            <person name="de Vries R.P."/>
            <person name="Natvig D.O."/>
            <person name="Powell A.J."/>
            <person name="Tsang A."/>
            <person name="Grigoriev I.V."/>
        </authorList>
    </citation>
    <scope>NUCLEOTIDE SEQUENCE [LARGE SCALE GENOMIC DNA]</scope>
    <source>
        <strain evidence="4 5">CBS 494.80</strain>
    </source>
</reference>
<evidence type="ECO:0000259" key="3">
    <source>
        <dbReference type="Pfam" id="PF20150"/>
    </source>
</evidence>
<evidence type="ECO:0000259" key="2">
    <source>
        <dbReference type="Pfam" id="PF00013"/>
    </source>
</evidence>
<name>A0ABR4BW01_9HELO</name>
<dbReference type="Pfam" id="PF20150">
    <property type="entry name" value="2EXR"/>
    <property type="match status" value="1"/>
</dbReference>
<proteinExistence type="predicted"/>
<dbReference type="InterPro" id="IPR036612">
    <property type="entry name" value="KH_dom_type_1_sf"/>
</dbReference>
<evidence type="ECO:0000256" key="1">
    <source>
        <dbReference type="SAM" id="MobiDB-lite"/>
    </source>
</evidence>
<feature type="region of interest" description="Disordered" evidence="1">
    <location>
        <begin position="79"/>
        <end position="134"/>
    </location>
</feature>
<dbReference type="InterPro" id="IPR004088">
    <property type="entry name" value="KH_dom_type_1"/>
</dbReference>
<feature type="region of interest" description="Disordered" evidence="1">
    <location>
        <begin position="37"/>
        <end position="60"/>
    </location>
</feature>
<organism evidence="4 5">
    <name type="scientific">Oculimacula yallundae</name>
    <dbReference type="NCBI Taxonomy" id="86028"/>
    <lineage>
        <taxon>Eukaryota</taxon>
        <taxon>Fungi</taxon>
        <taxon>Dikarya</taxon>
        <taxon>Ascomycota</taxon>
        <taxon>Pezizomycotina</taxon>
        <taxon>Leotiomycetes</taxon>
        <taxon>Helotiales</taxon>
        <taxon>Ploettnerulaceae</taxon>
        <taxon>Oculimacula</taxon>
    </lineage>
</organism>
<dbReference type="CDD" id="cd00105">
    <property type="entry name" value="KH-I"/>
    <property type="match status" value="1"/>
</dbReference>
<evidence type="ECO:0000313" key="5">
    <source>
        <dbReference type="Proteomes" id="UP001595075"/>
    </source>
</evidence>
<dbReference type="InterPro" id="IPR045518">
    <property type="entry name" value="2EXR"/>
</dbReference>
<feature type="domain" description="K Homology" evidence="2">
    <location>
        <begin position="465"/>
        <end position="518"/>
    </location>
</feature>
<dbReference type="Gene3D" id="3.30.1370.10">
    <property type="entry name" value="K Homology domain, type 1"/>
    <property type="match status" value="1"/>
</dbReference>
<dbReference type="PANTHER" id="PTHR35910:SF6">
    <property type="entry name" value="2EXR DOMAIN-CONTAINING PROTEIN"/>
    <property type="match status" value="1"/>
</dbReference>
<protein>
    <submittedName>
        <fullName evidence="4">Uncharacterized protein</fullName>
    </submittedName>
</protein>
<sequence length="557" mass="61410">MSDQETTPSAAYEAWRASVVRTPTALTQPIVQSILSPPTQASAVTDGTKPNFNKNQPNKGKKFRPVELSEIAPNFFNPSRQVDFGRSRGGSRAMSNDHHASHNGNGPRAPNVGFGNPHQGGHREARRWGPARPVDMNGLTRGMNGLAVGGLRTAPTPTAPLTKFTNFETLPYELRLLIWGHALNDADRILEVIWDGAEKDLKTASHYYYRLSPRSCRAPALMHVCPESRAEALKFYTPVDFTTTLQNADQQFNKCGTIMSYYSPKKDTLLFGEHTCMWSIVRLLHDLRRVNVDVERIAILASGSVVNCHDWNHDDPIHGPDEMDMTYGYAIAGGCSVMEALHGRHKDVAWTDMAAGVKGLKEVSFVVPTHLLSGTAGKVDDSITFRPARGNGLTKGQVSVKNDLQRQVDLVEAGGILPGCSMGNTMNNWAGDKKPSFQFVSFAPKAYTQGMGFDSMIVASDDLLKLSGKYWQFVKNLEQVSRCRIKIPQQDYYSQPSREIGFYGTASGIEQAVKLIRDRLAHLSGSNWKAPKYPKFAPGYTGTLDLKFGPRDAASSY</sequence>
<gene>
    <name evidence="4" type="ORF">VTL71DRAFT_7178</name>
</gene>
<dbReference type="PANTHER" id="PTHR35910">
    <property type="entry name" value="2EXR DOMAIN-CONTAINING PROTEIN"/>
    <property type="match status" value="1"/>
</dbReference>
<dbReference type="Proteomes" id="UP001595075">
    <property type="component" value="Unassembled WGS sequence"/>
</dbReference>
<keyword evidence="5" id="KW-1185">Reference proteome</keyword>
<feature type="domain" description="2EXR" evidence="3">
    <location>
        <begin position="164"/>
        <end position="269"/>
    </location>
</feature>
<evidence type="ECO:0000313" key="4">
    <source>
        <dbReference type="EMBL" id="KAL2061800.1"/>
    </source>
</evidence>
<feature type="compositionally biased region" description="Polar residues" evidence="1">
    <location>
        <begin position="37"/>
        <end position="58"/>
    </location>
</feature>